<reference evidence="2 3" key="1">
    <citation type="submission" date="2019-07" db="EMBL/GenBank/DDBJ databases">
        <title>Whole genome shotgun sequence of Novosphingobium sediminis NBRC 106119.</title>
        <authorList>
            <person name="Hosoyama A."/>
            <person name="Uohara A."/>
            <person name="Ohji S."/>
            <person name="Ichikawa N."/>
        </authorList>
    </citation>
    <scope>NUCLEOTIDE SEQUENCE [LARGE SCALE GENOMIC DNA]</scope>
    <source>
        <strain evidence="2 3">NBRC 106119</strain>
    </source>
</reference>
<dbReference type="EMBL" id="BJYR01000018">
    <property type="protein sequence ID" value="GEO00955.1"/>
    <property type="molecule type" value="Genomic_DNA"/>
</dbReference>
<keyword evidence="3" id="KW-1185">Reference proteome</keyword>
<organism evidence="2 3">
    <name type="scientific">Novosphingobium sediminis</name>
    <dbReference type="NCBI Taxonomy" id="707214"/>
    <lineage>
        <taxon>Bacteria</taxon>
        <taxon>Pseudomonadati</taxon>
        <taxon>Pseudomonadota</taxon>
        <taxon>Alphaproteobacteria</taxon>
        <taxon>Sphingomonadales</taxon>
        <taxon>Sphingomonadaceae</taxon>
        <taxon>Novosphingobium</taxon>
    </lineage>
</organism>
<sequence>MPKKGRVIWSLALLSALAVLLAMLGPPLTIASFFWLILWYSGVVDDVSRGPAWVDWVIDYGFQVLVWLTFAMGASVWVVLGPAKRDTAD</sequence>
<evidence type="ECO:0000256" key="1">
    <source>
        <dbReference type="SAM" id="Phobius"/>
    </source>
</evidence>
<name>A0A512AMM4_9SPHN</name>
<keyword evidence="1" id="KW-0472">Membrane</keyword>
<comment type="caution">
    <text evidence="2">The sequence shown here is derived from an EMBL/GenBank/DDBJ whole genome shotgun (WGS) entry which is preliminary data.</text>
</comment>
<keyword evidence="1" id="KW-0812">Transmembrane</keyword>
<gene>
    <name evidence="2" type="ORF">NSE01_27870</name>
</gene>
<feature type="transmembrane region" description="Helical" evidence="1">
    <location>
        <begin position="7"/>
        <end position="40"/>
    </location>
</feature>
<evidence type="ECO:0000313" key="3">
    <source>
        <dbReference type="Proteomes" id="UP000321464"/>
    </source>
</evidence>
<proteinExistence type="predicted"/>
<keyword evidence="1" id="KW-1133">Transmembrane helix</keyword>
<evidence type="ECO:0000313" key="2">
    <source>
        <dbReference type="EMBL" id="GEO00955.1"/>
    </source>
</evidence>
<dbReference type="Proteomes" id="UP000321464">
    <property type="component" value="Unassembled WGS sequence"/>
</dbReference>
<dbReference type="AlphaFoldDB" id="A0A512AMM4"/>
<accession>A0A512AMM4</accession>
<protein>
    <submittedName>
        <fullName evidence="2">Uncharacterized protein</fullName>
    </submittedName>
</protein>
<feature type="transmembrane region" description="Helical" evidence="1">
    <location>
        <begin position="60"/>
        <end position="80"/>
    </location>
</feature>